<evidence type="ECO:0000256" key="8">
    <source>
        <dbReference type="ARBA" id="ARBA00022927"/>
    </source>
</evidence>
<dbReference type="InterPro" id="IPR028662">
    <property type="entry name" value="SNX8/Mvp1"/>
</dbReference>
<feature type="compositionally biased region" description="Acidic residues" evidence="10">
    <location>
        <begin position="53"/>
        <end position="63"/>
    </location>
</feature>
<keyword evidence="6" id="KW-0813">Transport</keyword>
<sequence>MPLDEEDPWGDTAVREPATNTRVLTPTGAYSNGKASNQETAFDPPLPHFDSSESLDDNSEADNEDLSHINIDKADTVTVQIAPEKEGYIFKHVMYIVQNSERSSRVLRRYNDFAWLYDAITRRYPTRMIPTLPPKNLGGRTDAFLEKRRKGLSRFLNSLLRHPVLSKDELVHVFFTEPSELGEWKKQNTPSLEEDFARLQMDNASNEATSSWNERFEKAQSRNELAVKAYTEMCFTMDRIAKRQANQAKDYTRYGASLSSLSELENWCYTEACQRRCNQVRLDSEQVAKHLQKARVKMQNNAEALYADTLEQLKRQRDLCMSFKDLCLRKPKVWGNTLEGLEKRLKANIIKVNQNRGIPGMEAEVEKLDNAIEQDKHALNLEQKRRAYIAKCIEEEIRYLQEQESYAIILHRNFTQLQAESEQNLLNIWHQLENKLSGST</sequence>
<evidence type="ECO:0000313" key="13">
    <source>
        <dbReference type="Proteomes" id="UP000654370"/>
    </source>
</evidence>
<dbReference type="PANTHER" id="PTHR47554:SF1">
    <property type="entry name" value="SORTING NEXIN MVP1"/>
    <property type="match status" value="1"/>
</dbReference>
<dbReference type="GO" id="GO:0042147">
    <property type="term" value="P:retrograde transport, endosome to Golgi"/>
    <property type="evidence" value="ECO:0007669"/>
    <property type="project" value="InterPro"/>
</dbReference>
<dbReference type="GO" id="GO:0006623">
    <property type="term" value="P:protein targeting to vacuole"/>
    <property type="evidence" value="ECO:0007669"/>
    <property type="project" value="TreeGrafter"/>
</dbReference>
<evidence type="ECO:0000259" key="11">
    <source>
        <dbReference type="PROSITE" id="PS50195"/>
    </source>
</evidence>
<evidence type="ECO:0000256" key="1">
    <source>
        <dbReference type="ARBA" id="ARBA00002474"/>
    </source>
</evidence>
<dbReference type="AlphaFoldDB" id="A0A8H7PIG4"/>
<keyword evidence="9" id="KW-0472">Membrane</keyword>
<dbReference type="SUPFAM" id="SSF64268">
    <property type="entry name" value="PX domain"/>
    <property type="match status" value="1"/>
</dbReference>
<comment type="function">
    <text evidence="1">Required for vacuolar protein sorting.</text>
</comment>
<dbReference type="InterPro" id="IPR035704">
    <property type="entry name" value="SNX8/Mvp1_PX"/>
</dbReference>
<dbReference type="Pfam" id="PF00787">
    <property type="entry name" value="PX"/>
    <property type="match status" value="1"/>
</dbReference>
<dbReference type="GO" id="GO:0005829">
    <property type="term" value="C:cytosol"/>
    <property type="evidence" value="ECO:0007669"/>
    <property type="project" value="GOC"/>
</dbReference>
<dbReference type="Gene3D" id="1.20.1270.60">
    <property type="entry name" value="Arfaptin homology (AH) domain/BAR domain"/>
    <property type="match status" value="1"/>
</dbReference>
<keyword evidence="13" id="KW-1185">Reference proteome</keyword>
<evidence type="ECO:0000313" key="12">
    <source>
        <dbReference type="EMBL" id="KAG2174169.1"/>
    </source>
</evidence>
<keyword evidence="7" id="KW-0963">Cytoplasm</keyword>
<dbReference type="Pfam" id="PF19566">
    <property type="entry name" value="Snx8_BAR_dom"/>
    <property type="match status" value="1"/>
</dbReference>
<proteinExistence type="inferred from homology"/>
<evidence type="ECO:0000256" key="9">
    <source>
        <dbReference type="ARBA" id="ARBA00023136"/>
    </source>
</evidence>
<dbReference type="CDD" id="cd06866">
    <property type="entry name" value="PX_SNX8_Mvp1p_like"/>
    <property type="match status" value="1"/>
</dbReference>
<accession>A0A8H7PIG4</accession>
<name>A0A8H7PIG4_MORIS</name>
<feature type="compositionally biased region" description="Polar residues" evidence="10">
    <location>
        <begin position="18"/>
        <end position="40"/>
    </location>
</feature>
<feature type="domain" description="PX" evidence="11">
    <location>
        <begin position="73"/>
        <end position="182"/>
    </location>
</feature>
<dbReference type="Proteomes" id="UP000654370">
    <property type="component" value="Unassembled WGS sequence"/>
</dbReference>
<dbReference type="InterPro" id="IPR027267">
    <property type="entry name" value="AH/BAR_dom_sf"/>
</dbReference>
<dbReference type="InterPro" id="IPR045734">
    <property type="entry name" value="Snx8_BAR_dom"/>
</dbReference>
<dbReference type="EMBL" id="JAEPQZ010000013">
    <property type="protein sequence ID" value="KAG2174169.1"/>
    <property type="molecule type" value="Genomic_DNA"/>
</dbReference>
<comment type="similarity">
    <text evidence="4">Belongs to the sorting nexin family.</text>
</comment>
<feature type="region of interest" description="Disordered" evidence="10">
    <location>
        <begin position="1"/>
        <end position="63"/>
    </location>
</feature>
<evidence type="ECO:0000256" key="2">
    <source>
        <dbReference type="ARBA" id="ARBA00004287"/>
    </source>
</evidence>
<dbReference type="OrthoDB" id="2384925at2759"/>
<evidence type="ECO:0000256" key="3">
    <source>
        <dbReference type="ARBA" id="ARBA00004496"/>
    </source>
</evidence>
<evidence type="ECO:0000256" key="7">
    <source>
        <dbReference type="ARBA" id="ARBA00022490"/>
    </source>
</evidence>
<comment type="caution">
    <text evidence="12">The sequence shown here is derived from an EMBL/GenBank/DDBJ whole genome shotgun (WGS) entry which is preliminary data.</text>
</comment>
<keyword evidence="8" id="KW-0653">Protein transport</keyword>
<dbReference type="InterPro" id="IPR036871">
    <property type="entry name" value="PX_dom_sf"/>
</dbReference>
<dbReference type="InterPro" id="IPR001683">
    <property type="entry name" value="PX_dom"/>
</dbReference>
<dbReference type="Gene3D" id="3.30.1520.10">
    <property type="entry name" value="Phox-like domain"/>
    <property type="match status" value="1"/>
</dbReference>
<evidence type="ECO:0000256" key="6">
    <source>
        <dbReference type="ARBA" id="ARBA00022448"/>
    </source>
</evidence>
<evidence type="ECO:0000256" key="5">
    <source>
        <dbReference type="ARBA" id="ARBA00014268"/>
    </source>
</evidence>
<dbReference type="GO" id="GO:0032266">
    <property type="term" value="F:phosphatidylinositol-3-phosphate binding"/>
    <property type="evidence" value="ECO:0007669"/>
    <property type="project" value="TreeGrafter"/>
</dbReference>
<dbReference type="GO" id="GO:0005768">
    <property type="term" value="C:endosome"/>
    <property type="evidence" value="ECO:0007669"/>
    <property type="project" value="TreeGrafter"/>
</dbReference>
<evidence type="ECO:0000256" key="4">
    <source>
        <dbReference type="ARBA" id="ARBA00010883"/>
    </source>
</evidence>
<comment type="subcellular location">
    <subcellularLocation>
        <location evidence="3">Cytoplasm</location>
    </subcellularLocation>
    <subcellularLocation>
        <location evidence="2">Membrane</location>
        <topology evidence="2">Peripheral membrane protein</topology>
        <orientation evidence="2">Cytoplasmic side</orientation>
    </subcellularLocation>
</comment>
<gene>
    <name evidence="12" type="ORF">INT43_004189</name>
</gene>
<reference evidence="12" key="1">
    <citation type="submission" date="2020-12" db="EMBL/GenBank/DDBJ databases">
        <title>Metabolic potential, ecology and presence of endohyphal bacteria is reflected in genomic diversity of Mucoromycotina.</title>
        <authorList>
            <person name="Muszewska A."/>
            <person name="Okrasinska A."/>
            <person name="Steczkiewicz K."/>
            <person name="Drgas O."/>
            <person name="Orlowska M."/>
            <person name="Perlinska-Lenart U."/>
            <person name="Aleksandrzak-Piekarczyk T."/>
            <person name="Szatraj K."/>
            <person name="Zielenkiewicz U."/>
            <person name="Pilsyk S."/>
            <person name="Malc E."/>
            <person name="Mieczkowski P."/>
            <person name="Kruszewska J.S."/>
            <person name="Biernat P."/>
            <person name="Pawlowska J."/>
        </authorList>
    </citation>
    <scope>NUCLEOTIDE SEQUENCE</scope>
    <source>
        <strain evidence="12">WA0000067209</strain>
    </source>
</reference>
<organism evidence="12 13">
    <name type="scientific">Mortierella isabellina</name>
    <name type="common">Filamentous fungus</name>
    <name type="synonym">Umbelopsis isabellina</name>
    <dbReference type="NCBI Taxonomy" id="91625"/>
    <lineage>
        <taxon>Eukaryota</taxon>
        <taxon>Fungi</taxon>
        <taxon>Fungi incertae sedis</taxon>
        <taxon>Mucoromycota</taxon>
        <taxon>Mucoromycotina</taxon>
        <taxon>Umbelopsidomycetes</taxon>
        <taxon>Umbelopsidales</taxon>
        <taxon>Umbelopsidaceae</taxon>
        <taxon>Umbelopsis</taxon>
    </lineage>
</organism>
<dbReference type="GO" id="GO:0016020">
    <property type="term" value="C:membrane"/>
    <property type="evidence" value="ECO:0007669"/>
    <property type="project" value="UniProtKB-SubCell"/>
</dbReference>
<protein>
    <recommendedName>
        <fullName evidence="5">Sorting nexin MVP1</fullName>
    </recommendedName>
</protein>
<dbReference type="SMART" id="SM00312">
    <property type="entry name" value="PX"/>
    <property type="match status" value="1"/>
</dbReference>
<dbReference type="PANTHER" id="PTHR47554">
    <property type="entry name" value="SORTING NEXIN MVP1"/>
    <property type="match status" value="1"/>
</dbReference>
<evidence type="ECO:0000256" key="10">
    <source>
        <dbReference type="SAM" id="MobiDB-lite"/>
    </source>
</evidence>
<dbReference type="PROSITE" id="PS50195">
    <property type="entry name" value="PX"/>
    <property type="match status" value="1"/>
</dbReference>